<dbReference type="InterPro" id="IPR023213">
    <property type="entry name" value="CAT-like_dom_sf"/>
</dbReference>
<dbReference type="PANTHER" id="PTHR22589:SF67">
    <property type="entry name" value="PEROXISOMAL CARNITINE O-OCTANOYLTRANSFERASE"/>
    <property type="match status" value="1"/>
</dbReference>
<comment type="similarity">
    <text evidence="2">Belongs to the carnitine/choline acetyltransferase family.</text>
</comment>
<protein>
    <recommendedName>
        <fullName evidence="9">Choline/carnitine acyltransferase domain-containing protein</fullName>
    </recommendedName>
</protein>
<keyword evidence="3" id="KW-0813">Transport</keyword>
<dbReference type="Gene3D" id="1.10.275.20">
    <property type="entry name" value="Choline/Carnitine o-acyltransferase"/>
    <property type="match status" value="1"/>
</dbReference>
<comment type="catalytic activity">
    <reaction evidence="8">
        <text>4,8-dimethylnonanoyl-CoA + (R)-carnitine = O-4,8-dimethylnonanoyl-(R)-carnitine + CoA</text>
        <dbReference type="Rhea" id="RHEA:44860"/>
        <dbReference type="ChEBI" id="CHEBI:16347"/>
        <dbReference type="ChEBI" id="CHEBI:57287"/>
        <dbReference type="ChEBI" id="CHEBI:77061"/>
        <dbReference type="ChEBI" id="CHEBI:84654"/>
    </reaction>
</comment>
<organism evidence="10 11">
    <name type="scientific">Clavelina lepadiformis</name>
    <name type="common">Light-bulb sea squirt</name>
    <name type="synonym">Ascidia lepadiformis</name>
    <dbReference type="NCBI Taxonomy" id="159417"/>
    <lineage>
        <taxon>Eukaryota</taxon>
        <taxon>Metazoa</taxon>
        <taxon>Chordata</taxon>
        <taxon>Tunicata</taxon>
        <taxon>Ascidiacea</taxon>
        <taxon>Aplousobranchia</taxon>
        <taxon>Clavelinidae</taxon>
        <taxon>Clavelina</taxon>
    </lineage>
</organism>
<evidence type="ECO:0000259" key="9">
    <source>
        <dbReference type="Pfam" id="PF00755"/>
    </source>
</evidence>
<evidence type="ECO:0000256" key="8">
    <source>
        <dbReference type="ARBA" id="ARBA00048999"/>
    </source>
</evidence>
<keyword evidence="7" id="KW-0012">Acyltransferase</keyword>
<keyword evidence="6" id="KW-0443">Lipid metabolism</keyword>
<dbReference type="InterPro" id="IPR042231">
    <property type="entry name" value="Cho/carn_acyl_trans_2"/>
</dbReference>
<proteinExistence type="inferred from homology"/>
<dbReference type="EMBL" id="CAWYQH010000079">
    <property type="protein sequence ID" value="CAK8681382.1"/>
    <property type="molecule type" value="Genomic_DNA"/>
</dbReference>
<comment type="pathway">
    <text evidence="1">Lipid metabolism; fatty acid beta-oxidation.</text>
</comment>
<dbReference type="Pfam" id="PF00755">
    <property type="entry name" value="Carn_acyltransf"/>
    <property type="match status" value="1"/>
</dbReference>
<dbReference type="InterPro" id="IPR000542">
    <property type="entry name" value="Carn_acyl_trans"/>
</dbReference>
<sequence length="602" mass="69013">MAKTFSLEDSLPNLTVPSLESTIEKYLYSVRAIADDEEYLRTQNICKNFLDNEGPVLQAKLKEREKIHRNWVEDLWLDQGYLELRIPQLYINFAGISSYTKQFWPPLEGSQVERMSLSLHILGKFWKMLREQKVAPHTNSKGKPFSMKQLRTVFNTCRIPHRKKDELISHFQPVSEGDCPSHSIVICQGRFFKINLISCRTDEPYTPPQFAKVLEDILDQCKSGAGDGVAALTGLDRDSWADYRSHLVEISPDNEQNLRYIESAIHAVSMEDVSPMNYTEMMFNALTGNPVQRWRDKSYQTAWSSNGTFMSNCEHSAVDGMVLVLFVQFNTMFLMQCGGKWNGSTDTDDISDIEELNFSIDNKIREGIVKGKETVKSFTDNTDLVCPIYDKFGKVELKQFKIFPDAFFQICLQLTYMRLHGKPAPTYETATTRQFYHGRTETCRTCTPELVEFCKAFIDGRPRPELQHLLKYAHEKFTKLMFDCQDNKGCDRHLFGLSLTAANEGMAIPEIFTDPMYAKTGGNGNFVLSTSFVGFFNSTGSVVPMLDDGYGVFYRIIDHQMVYSMTSWKHSKVTDLLKFNSCLEDTFGQVYHLFKEAQKPCL</sequence>
<evidence type="ECO:0000313" key="10">
    <source>
        <dbReference type="EMBL" id="CAK8681382.1"/>
    </source>
</evidence>
<evidence type="ECO:0000313" key="11">
    <source>
        <dbReference type="Proteomes" id="UP001642483"/>
    </source>
</evidence>
<reference evidence="10 11" key="1">
    <citation type="submission" date="2024-02" db="EMBL/GenBank/DDBJ databases">
        <authorList>
            <person name="Daric V."/>
            <person name="Darras S."/>
        </authorList>
    </citation>
    <scope>NUCLEOTIDE SEQUENCE [LARGE SCALE GENOMIC DNA]</scope>
</reference>
<accession>A0ABP0FSE2</accession>
<dbReference type="InterPro" id="IPR042572">
    <property type="entry name" value="Carn_acyl_trans_N"/>
</dbReference>
<comment type="caution">
    <text evidence="10">The sequence shown here is derived from an EMBL/GenBank/DDBJ whole genome shotgun (WGS) entry which is preliminary data.</text>
</comment>
<evidence type="ECO:0000256" key="5">
    <source>
        <dbReference type="ARBA" id="ARBA00022832"/>
    </source>
</evidence>
<name>A0ABP0FSE2_CLALP</name>
<evidence type="ECO:0000256" key="7">
    <source>
        <dbReference type="ARBA" id="ARBA00023315"/>
    </source>
</evidence>
<dbReference type="PANTHER" id="PTHR22589">
    <property type="entry name" value="CARNITINE O-ACYLTRANSFERASE"/>
    <property type="match status" value="1"/>
</dbReference>
<dbReference type="Gene3D" id="3.30.559.10">
    <property type="entry name" value="Chloramphenicol acetyltransferase-like domain"/>
    <property type="match status" value="1"/>
</dbReference>
<keyword evidence="5" id="KW-0276">Fatty acid metabolism</keyword>
<gene>
    <name evidence="10" type="ORF">CVLEPA_LOCUS11588</name>
</gene>
<keyword evidence="11" id="KW-1185">Reference proteome</keyword>
<dbReference type="Gene3D" id="3.30.559.70">
    <property type="entry name" value="Choline/Carnitine o-acyltransferase, domain 2"/>
    <property type="match status" value="1"/>
</dbReference>
<evidence type="ECO:0000256" key="4">
    <source>
        <dbReference type="ARBA" id="ARBA00022679"/>
    </source>
</evidence>
<evidence type="ECO:0000256" key="3">
    <source>
        <dbReference type="ARBA" id="ARBA00022448"/>
    </source>
</evidence>
<evidence type="ECO:0000256" key="6">
    <source>
        <dbReference type="ARBA" id="ARBA00023098"/>
    </source>
</evidence>
<dbReference type="SUPFAM" id="SSF52777">
    <property type="entry name" value="CoA-dependent acyltransferases"/>
    <property type="match status" value="2"/>
</dbReference>
<dbReference type="Proteomes" id="UP001642483">
    <property type="component" value="Unassembled WGS sequence"/>
</dbReference>
<evidence type="ECO:0000256" key="2">
    <source>
        <dbReference type="ARBA" id="ARBA00005232"/>
    </source>
</evidence>
<dbReference type="InterPro" id="IPR039551">
    <property type="entry name" value="Cho/carn_acyl_trans"/>
</dbReference>
<keyword evidence="4" id="KW-0808">Transferase</keyword>
<feature type="domain" description="Choline/carnitine acyltransferase" evidence="9">
    <location>
        <begin position="14"/>
        <end position="584"/>
    </location>
</feature>
<evidence type="ECO:0000256" key="1">
    <source>
        <dbReference type="ARBA" id="ARBA00005005"/>
    </source>
</evidence>